<reference evidence="1" key="1">
    <citation type="submission" date="2014-11" db="EMBL/GenBank/DDBJ databases">
        <authorList>
            <person name="Amaro Gonzalez C."/>
        </authorList>
    </citation>
    <scope>NUCLEOTIDE SEQUENCE</scope>
</reference>
<dbReference type="AlphaFoldDB" id="A0A0E9T0R9"/>
<accession>A0A0E9T0R9</accession>
<proteinExistence type="predicted"/>
<dbReference type="EMBL" id="GBXM01062269">
    <property type="protein sequence ID" value="JAH46308.1"/>
    <property type="molecule type" value="Transcribed_RNA"/>
</dbReference>
<evidence type="ECO:0000313" key="1">
    <source>
        <dbReference type="EMBL" id="JAH46308.1"/>
    </source>
</evidence>
<sequence>MTSVQGFTHPWAWSVGYNGPGPIRVHRQVQVGLVGVGRKLGGRGPFEPSGKPTR</sequence>
<name>A0A0E9T0R9_ANGAN</name>
<organism evidence="1">
    <name type="scientific">Anguilla anguilla</name>
    <name type="common">European freshwater eel</name>
    <name type="synonym">Muraena anguilla</name>
    <dbReference type="NCBI Taxonomy" id="7936"/>
    <lineage>
        <taxon>Eukaryota</taxon>
        <taxon>Metazoa</taxon>
        <taxon>Chordata</taxon>
        <taxon>Craniata</taxon>
        <taxon>Vertebrata</taxon>
        <taxon>Euteleostomi</taxon>
        <taxon>Actinopterygii</taxon>
        <taxon>Neopterygii</taxon>
        <taxon>Teleostei</taxon>
        <taxon>Anguilliformes</taxon>
        <taxon>Anguillidae</taxon>
        <taxon>Anguilla</taxon>
    </lineage>
</organism>
<reference evidence="1" key="2">
    <citation type="journal article" date="2015" name="Fish Shellfish Immunol.">
        <title>Early steps in the European eel (Anguilla anguilla)-Vibrio vulnificus interaction in the gills: Role of the RtxA13 toxin.</title>
        <authorList>
            <person name="Callol A."/>
            <person name="Pajuelo D."/>
            <person name="Ebbesson L."/>
            <person name="Teles M."/>
            <person name="MacKenzie S."/>
            <person name="Amaro C."/>
        </authorList>
    </citation>
    <scope>NUCLEOTIDE SEQUENCE</scope>
</reference>
<protein>
    <submittedName>
        <fullName evidence="1">Uncharacterized protein</fullName>
    </submittedName>
</protein>